<dbReference type="SMART" id="SM00387">
    <property type="entry name" value="HATPase_c"/>
    <property type="match status" value="1"/>
</dbReference>
<dbReference type="CDD" id="cd16919">
    <property type="entry name" value="HATPase_CckA-like"/>
    <property type="match status" value="1"/>
</dbReference>
<evidence type="ECO:0000256" key="8">
    <source>
        <dbReference type="ARBA" id="ARBA00023012"/>
    </source>
</evidence>
<sequence length="874" mass="96022">MTDVDIGPTGVLPEGLAFLASGGELADAMRALDERGTPLGPAAGWSASLKATVGFMLPSQAQMVLFWGDDYLALYNDAYAPTIGSKHPDALGRPARDYWSELWDDLEPLLSRVRTTGETYTAKDRPFVLSRGSGVEQVFFDISYQAIRDEAGAVAGVLCIVGETTKRVLAERRLKFLVELSDRTRAIGDPETIKAVVAALLGERLGVARAGYAEIADDSLTFSVTRDWSLPGVAGLGGRYDLLAFGQEIADDLKLGRVIRMENVDDHPLSSEAFRGLGAVGNLAAPLMKDGRCVAVLYVHTLEPRRWSDDDVALVNEAAERTWSAVARARADRNAQESERRFEAIANSIDQMIWSTRPDGYHDYYNDRWYEFTGVPYGSTDGEAWNGMFHPDDQERAWGLWRRCLETGEPYHIEYRLRHRTGAYRWVIGRAQCVRDAGGRITRWYGTCTDVEDLKRAEGALRELNDTLETRVAHEVAEREQMAEALRQAQKMEALGQLTGGVAHDFNNLLQVVVGNLEILQRNLPEDAARLRRSADNALIGANRAATLTQRLLAFARRQPLAPQPVMANSLVTGMAELLTRTLGETIHLETVQGGGLWRVEADPNQLESAILNLAVNARDAMPEGGKLTIETSNAHLDHAYAAERAEVQPGQYVVIAVSDTGSGMERATRERAFEPFFTTKEVGKGTGLGLSMVYGFVKQSGGHVAIYSEPGVGTTVKIYLPRLMGESPEEAEIAVSGVVPDGSRAETILVTEDDDDVRMYSVDALRELGYRVLEAYDAASALRLLERQEGRVDLLFTDVVLTGGMNGQELAERARAMRPGLKVLFTTGYARNAIVHHGRLDAGVELITKPFTFADLAVRVRDVLDDRPGRPKG</sequence>
<dbReference type="SMART" id="SM00086">
    <property type="entry name" value="PAC"/>
    <property type="match status" value="2"/>
</dbReference>
<dbReference type="InterPro" id="IPR036097">
    <property type="entry name" value="HisK_dim/P_sf"/>
</dbReference>
<dbReference type="InterPro" id="IPR001789">
    <property type="entry name" value="Sig_transdc_resp-reg_receiver"/>
</dbReference>
<dbReference type="EMBL" id="CP081869">
    <property type="protein sequence ID" value="QZO01593.1"/>
    <property type="molecule type" value="Genomic_DNA"/>
</dbReference>
<dbReference type="CDD" id="cd18161">
    <property type="entry name" value="REC_hyHK_blue-like"/>
    <property type="match status" value="1"/>
</dbReference>
<dbReference type="Pfam" id="PF00072">
    <property type="entry name" value="Response_reg"/>
    <property type="match status" value="1"/>
</dbReference>
<dbReference type="RefSeq" id="WP_261404889.1">
    <property type="nucleotide sequence ID" value="NZ_CP081869.1"/>
</dbReference>
<dbReference type="Gene3D" id="3.30.565.10">
    <property type="entry name" value="Histidine kinase-like ATPase, C-terminal domain"/>
    <property type="match status" value="1"/>
</dbReference>
<evidence type="ECO:0000256" key="7">
    <source>
        <dbReference type="ARBA" id="ARBA00022840"/>
    </source>
</evidence>
<dbReference type="InterPro" id="IPR003594">
    <property type="entry name" value="HATPase_dom"/>
</dbReference>
<dbReference type="AlphaFoldDB" id="A0A9E6UJ57"/>
<evidence type="ECO:0000256" key="6">
    <source>
        <dbReference type="ARBA" id="ARBA00022777"/>
    </source>
</evidence>
<keyword evidence="7" id="KW-0067">ATP-binding</keyword>
<evidence type="ECO:0000256" key="1">
    <source>
        <dbReference type="ARBA" id="ARBA00000085"/>
    </source>
</evidence>
<evidence type="ECO:0000313" key="13">
    <source>
        <dbReference type="EMBL" id="QZO01593.1"/>
    </source>
</evidence>
<evidence type="ECO:0000259" key="11">
    <source>
        <dbReference type="SMART" id="SM00388"/>
    </source>
</evidence>
<keyword evidence="8" id="KW-0902">Two-component regulatory system</keyword>
<dbReference type="SMART" id="SM00388">
    <property type="entry name" value="HisKA"/>
    <property type="match status" value="1"/>
</dbReference>
<evidence type="ECO:0000256" key="4">
    <source>
        <dbReference type="ARBA" id="ARBA00022679"/>
    </source>
</evidence>
<keyword evidence="5" id="KW-0547">Nucleotide-binding</keyword>
<dbReference type="Proteomes" id="UP000825701">
    <property type="component" value="Chromosome"/>
</dbReference>
<dbReference type="SUPFAM" id="SSF55781">
    <property type="entry name" value="GAF domain-like"/>
    <property type="match status" value="1"/>
</dbReference>
<keyword evidence="4" id="KW-0808">Transferase</keyword>
<gene>
    <name evidence="13" type="ORF">K6K41_09410</name>
</gene>
<dbReference type="FunFam" id="3.30.450.20:FF:000099">
    <property type="entry name" value="Sensory box sensor histidine kinase"/>
    <property type="match status" value="1"/>
</dbReference>
<dbReference type="SUPFAM" id="SSF55785">
    <property type="entry name" value="PYP-like sensor domain (PAS domain)"/>
    <property type="match status" value="2"/>
</dbReference>
<dbReference type="InterPro" id="IPR003018">
    <property type="entry name" value="GAF"/>
</dbReference>
<dbReference type="InterPro" id="IPR003661">
    <property type="entry name" value="HisK_dim/P_dom"/>
</dbReference>
<dbReference type="SUPFAM" id="SSF52172">
    <property type="entry name" value="CheY-like"/>
    <property type="match status" value="1"/>
</dbReference>
<protein>
    <recommendedName>
        <fullName evidence="2">histidine kinase</fullName>
        <ecNumber evidence="2">2.7.13.3</ecNumber>
    </recommendedName>
</protein>
<evidence type="ECO:0000259" key="9">
    <source>
        <dbReference type="SMART" id="SM00065"/>
    </source>
</evidence>
<dbReference type="SUPFAM" id="SSF47384">
    <property type="entry name" value="Homodimeric domain of signal transducing histidine kinase"/>
    <property type="match status" value="1"/>
</dbReference>
<dbReference type="SMART" id="SM00448">
    <property type="entry name" value="REC"/>
    <property type="match status" value="1"/>
</dbReference>
<dbReference type="Gene3D" id="3.30.450.40">
    <property type="match status" value="1"/>
</dbReference>
<dbReference type="Gene3D" id="1.10.287.130">
    <property type="match status" value="1"/>
</dbReference>
<evidence type="ECO:0000256" key="5">
    <source>
        <dbReference type="ARBA" id="ARBA00022741"/>
    </source>
</evidence>
<accession>A0A9E6UJ57</accession>
<name>A0A9E6UJ57_9HYPH</name>
<dbReference type="SUPFAM" id="SSF55874">
    <property type="entry name" value="ATPase domain of HSP90 chaperone/DNA topoisomerase II/histidine kinase"/>
    <property type="match status" value="1"/>
</dbReference>
<dbReference type="Pfam" id="PF00512">
    <property type="entry name" value="HisKA"/>
    <property type="match status" value="1"/>
</dbReference>
<keyword evidence="14" id="KW-1185">Reference proteome</keyword>
<dbReference type="PRINTS" id="PR00344">
    <property type="entry name" value="BCTRLSENSOR"/>
</dbReference>
<comment type="catalytic activity">
    <reaction evidence="1">
        <text>ATP + protein L-histidine = ADP + protein N-phospho-L-histidine.</text>
        <dbReference type="EC" id="2.7.13.3"/>
    </reaction>
</comment>
<keyword evidence="3" id="KW-0597">Phosphoprotein</keyword>
<dbReference type="Pfam" id="PF01590">
    <property type="entry name" value="GAF"/>
    <property type="match status" value="1"/>
</dbReference>
<evidence type="ECO:0000313" key="14">
    <source>
        <dbReference type="Proteomes" id="UP000825701"/>
    </source>
</evidence>
<dbReference type="EC" id="2.7.13.3" evidence="2"/>
<dbReference type="Gene3D" id="3.30.450.20">
    <property type="entry name" value="PAS domain"/>
    <property type="match status" value="2"/>
</dbReference>
<dbReference type="Pfam" id="PF02518">
    <property type="entry name" value="HATPase_c"/>
    <property type="match status" value="1"/>
</dbReference>
<keyword evidence="6" id="KW-0418">Kinase</keyword>
<dbReference type="InterPro" id="IPR036890">
    <property type="entry name" value="HATPase_C_sf"/>
</dbReference>
<feature type="domain" description="Histidine kinase/HSP90-like ATPase" evidence="10">
    <location>
        <begin position="602"/>
        <end position="725"/>
    </location>
</feature>
<dbReference type="InterPro" id="IPR000014">
    <property type="entry name" value="PAS"/>
</dbReference>
<proteinExistence type="predicted"/>
<dbReference type="InterPro" id="IPR029016">
    <property type="entry name" value="GAF-like_dom_sf"/>
</dbReference>
<evidence type="ECO:0000259" key="10">
    <source>
        <dbReference type="SMART" id="SM00387"/>
    </source>
</evidence>
<feature type="domain" description="Signal transduction histidine kinase dimerisation/phosphoacceptor" evidence="11">
    <location>
        <begin position="494"/>
        <end position="561"/>
    </location>
</feature>
<evidence type="ECO:0000259" key="12">
    <source>
        <dbReference type="SMART" id="SM00448"/>
    </source>
</evidence>
<dbReference type="InterPro" id="IPR004358">
    <property type="entry name" value="Sig_transdc_His_kin-like_C"/>
</dbReference>
<dbReference type="KEGG" id="cmet:K6K41_09410"/>
<dbReference type="GO" id="GO:0000155">
    <property type="term" value="F:phosphorelay sensor kinase activity"/>
    <property type="evidence" value="ECO:0007669"/>
    <property type="project" value="InterPro"/>
</dbReference>
<dbReference type="InterPro" id="IPR001610">
    <property type="entry name" value="PAC"/>
</dbReference>
<dbReference type="GO" id="GO:0005524">
    <property type="term" value="F:ATP binding"/>
    <property type="evidence" value="ECO:0007669"/>
    <property type="project" value="UniProtKB-KW"/>
</dbReference>
<dbReference type="SMART" id="SM00065">
    <property type="entry name" value="GAF"/>
    <property type="match status" value="1"/>
</dbReference>
<reference evidence="13" key="1">
    <citation type="submission" date="2021-08" db="EMBL/GenBank/DDBJ databases">
        <authorList>
            <person name="Zhang H."/>
            <person name="Xu M."/>
            <person name="Yu Z."/>
            <person name="Yang L."/>
            <person name="Cai Y."/>
        </authorList>
    </citation>
    <scope>NUCLEOTIDE SEQUENCE</scope>
    <source>
        <strain evidence="13">CHL1</strain>
    </source>
</reference>
<feature type="domain" description="GAF" evidence="9">
    <location>
        <begin position="189"/>
        <end position="336"/>
    </location>
</feature>
<dbReference type="Gene3D" id="3.40.50.2300">
    <property type="match status" value="1"/>
</dbReference>
<dbReference type="InterPro" id="IPR013655">
    <property type="entry name" value="PAS_fold_3"/>
</dbReference>
<organism evidence="13 14">
    <name type="scientific">Chenggangzhangella methanolivorans</name>
    <dbReference type="NCBI Taxonomy" id="1437009"/>
    <lineage>
        <taxon>Bacteria</taxon>
        <taxon>Pseudomonadati</taxon>
        <taxon>Pseudomonadota</taxon>
        <taxon>Alphaproteobacteria</taxon>
        <taxon>Hyphomicrobiales</taxon>
        <taxon>Methylopilaceae</taxon>
        <taxon>Chenggangzhangella</taxon>
    </lineage>
</organism>
<dbReference type="NCBIfam" id="TIGR00229">
    <property type="entry name" value="sensory_box"/>
    <property type="match status" value="1"/>
</dbReference>
<evidence type="ECO:0000256" key="2">
    <source>
        <dbReference type="ARBA" id="ARBA00012438"/>
    </source>
</evidence>
<dbReference type="InterPro" id="IPR011006">
    <property type="entry name" value="CheY-like_superfamily"/>
</dbReference>
<evidence type="ECO:0000256" key="3">
    <source>
        <dbReference type="ARBA" id="ARBA00022553"/>
    </source>
</evidence>
<dbReference type="PANTHER" id="PTHR43065:SF46">
    <property type="entry name" value="C4-DICARBOXYLATE TRANSPORT SENSOR PROTEIN DCTB"/>
    <property type="match status" value="1"/>
</dbReference>
<dbReference type="CDD" id="cd00130">
    <property type="entry name" value="PAS"/>
    <property type="match status" value="1"/>
</dbReference>
<feature type="domain" description="Response regulatory" evidence="12">
    <location>
        <begin position="747"/>
        <end position="861"/>
    </location>
</feature>
<dbReference type="InterPro" id="IPR035965">
    <property type="entry name" value="PAS-like_dom_sf"/>
</dbReference>
<dbReference type="PANTHER" id="PTHR43065">
    <property type="entry name" value="SENSOR HISTIDINE KINASE"/>
    <property type="match status" value="1"/>
</dbReference>
<dbReference type="Pfam" id="PF08447">
    <property type="entry name" value="PAS_3"/>
    <property type="match status" value="1"/>
</dbReference>